<dbReference type="InterPro" id="IPR001878">
    <property type="entry name" value="Znf_CCHC"/>
</dbReference>
<feature type="repeat" description="PPR" evidence="4">
    <location>
        <begin position="863"/>
        <end position="897"/>
    </location>
</feature>
<dbReference type="Gene3D" id="1.25.40.10">
    <property type="entry name" value="Tetratricopeptide repeat domain"/>
    <property type="match status" value="6"/>
</dbReference>
<keyword evidence="3" id="KW-0479">Metal-binding</keyword>
<dbReference type="InterPro" id="IPR011990">
    <property type="entry name" value="TPR-like_helical_dom_sf"/>
</dbReference>
<proteinExistence type="inferred from homology"/>
<dbReference type="InterPro" id="IPR036875">
    <property type="entry name" value="Znf_CCHC_sf"/>
</dbReference>
<evidence type="ECO:0000313" key="7">
    <source>
        <dbReference type="EMBL" id="KAG6498668.1"/>
    </source>
</evidence>
<feature type="repeat" description="PPR" evidence="4">
    <location>
        <begin position="235"/>
        <end position="269"/>
    </location>
</feature>
<reference evidence="7 8" key="1">
    <citation type="submission" date="2020-08" db="EMBL/GenBank/DDBJ databases">
        <title>Plant Genome Project.</title>
        <authorList>
            <person name="Zhang R.-G."/>
        </authorList>
    </citation>
    <scope>NUCLEOTIDE SEQUENCE [LARGE SCALE GENOMIC DNA]</scope>
    <source>
        <tissue evidence="7">Rhizome</tissue>
    </source>
</reference>
<feature type="repeat" description="PPR" evidence="4">
    <location>
        <begin position="722"/>
        <end position="756"/>
    </location>
</feature>
<dbReference type="Pfam" id="PF22936">
    <property type="entry name" value="Pol_BBD"/>
    <property type="match status" value="1"/>
</dbReference>
<feature type="repeat" description="PPR" evidence="4">
    <location>
        <begin position="968"/>
        <end position="1002"/>
    </location>
</feature>
<evidence type="ECO:0000259" key="6">
    <source>
        <dbReference type="PROSITE" id="PS50158"/>
    </source>
</evidence>
<sequence length="1690" mass="191004">MNNRLSQFFSSSGPVLCRCLLRRFKSSNARAADKSSPRRKKKTAARPKQSSSNPLYQAISDIVGPVVSPKADAPTEYLKIADAGFAQRGSSFSRRPGVCQIAGESTSYTNGGGTAPGECLQEEKQYRYPCLEDTGTIVQQIMGIVRSETSWVRMEKRLEELSVSWSSDVVEKVLKECLKLGDFALQFFNWVKLQPGFCHNTETYNEMIYIALEAKDFNLVKKLVDEMDEELCPKNLKTWTALISHYGKAKQIGKALRAFEAMKKSGCEGDLKIYEAILFTLCNSNQADLALEFYKEMTSKNMVVKKKFYEMLMDCLASSGDVASVRLVGVDMMKTLQVPESEVYMCILRSFCDSGKIEEAKQLFEDIKNKSLVVDSDVCETLVKGLCRVGMMDQTMDDVKGVEPNSPANGRLYDCLIDCFLKKGDITKPLELLGDMRKFDCQSMLSTYTEMIQELFRSGDYQTACTLYEEMLRNGIEPDSATITDMVAGHVQHYQISKAWEVFETMKMNGRKPTSEAYSVFVSELCQVCKPLEAVKLLEEMSSSRVNASDALFNLVIASLNKIGELEKARKVKQICRLYKLDYQEHELSLQSSDHQCVDHGHEISNYSPESVASSEATIVDDADLKEVRRIICSSTDWSTIQEDLERCTINFTPQLVGAILCSCQRYSRAALQFFSWIGGKPGYVHTAETYNTAIKVMGSAKDFKQMRYLFREMNRRNLEITSNTWTIMLCQYGQAGLTKMALDVFQEMKNSGYQPNGSTYKCLIVYLCAKKGRKINEAVKLFREMIKVGYMPDKEMLDIYLSSLCESKQLVNAKKSMKSLISRGFNEQAGYNSLVKSLCRAGRVDEALKAAHEMELHGCTRDQYTYGSIVHALLRAGRFEDALDKIEAMKEAGIPQSAHIYTSLIIHFCSEENIARAVEIFTKMKDDGCEPTVVTFSALIRGFMNMGMVSDARNIFRRMQLKGPFPDFETYSMFMSCLCKSGKSEEALQLLHEMLDNGPPILDGKNYFSWIIKIESYMRAQDLWYRVEEEDLPVLGEDAREDEKLRYKNHTINKHKAASLLHDALTESMFTKIANCNTPKKIFDRLKAIHEGGDQIRKIHIRNRISDFEANRMSYKETVQDYYDRTIEIVNEIRALGGELPEEKVVEKATMSLPNKFEAKLCALEETDKLKQITFLELISALQASEKRMQIRPPEVEGVHEKTEVLLSAENLDLSNLAISRGASNLQAPSQGGYVQQNPLKKGGNRKEIYKPCPHCKKTNHRAQFCFYHPKAICKSCGETGHVERVCIHKNRANEHANLVDFSLFDEECNLEIAFCTETSPDSVEITYSVDETTTQSIKGWILDSGCSHHMCCDRTLLFNFRIQKGRAVRSAIGHTTPVLGVGSIYLSRGKKPMIVEDVYYAPSLTQNLLSFGQILRQKIEILVRGLHLYITDPRNHSVLHAELQQKIFFIFNTHPVQPAEVSMVLNGVTAYEMWHNEKLSLNHLRVYGSICHVHVPDEKRTKLDEKSKIGILVGYCSGIRGYLTASGFTRNYADYSLYVKRSENQVLLVSVYVDDLLIIANSPSLITSFKDSVMKEFQMTDLGLMTYFLGMEVHQKKGVGTFVGQTKYCMDLLHKYGMNEANPVVCPTAYKGAITSITGREKPDAAIYRGIVGSLIYLSHTRPDLSFLVNLLSRYMSQPTSAHLAAAK</sequence>
<comment type="caution">
    <text evidence="7">The sequence shown here is derived from an EMBL/GenBank/DDBJ whole genome shotgun (WGS) entry which is preliminary data.</text>
</comment>
<dbReference type="GO" id="GO:0008270">
    <property type="term" value="F:zinc ion binding"/>
    <property type="evidence" value="ECO:0007669"/>
    <property type="project" value="UniProtKB-KW"/>
</dbReference>
<evidence type="ECO:0000256" key="3">
    <source>
        <dbReference type="PROSITE-ProRule" id="PRU00047"/>
    </source>
</evidence>
<feature type="repeat" description="PPR" evidence="4">
    <location>
        <begin position="409"/>
        <end position="443"/>
    </location>
</feature>
<organism evidence="7 8">
    <name type="scientific">Zingiber officinale</name>
    <name type="common">Ginger</name>
    <name type="synonym">Amomum zingiber</name>
    <dbReference type="NCBI Taxonomy" id="94328"/>
    <lineage>
        <taxon>Eukaryota</taxon>
        <taxon>Viridiplantae</taxon>
        <taxon>Streptophyta</taxon>
        <taxon>Embryophyta</taxon>
        <taxon>Tracheophyta</taxon>
        <taxon>Spermatophyta</taxon>
        <taxon>Magnoliopsida</taxon>
        <taxon>Liliopsida</taxon>
        <taxon>Zingiberales</taxon>
        <taxon>Zingiberaceae</taxon>
        <taxon>Zingiber</taxon>
    </lineage>
</organism>
<feature type="repeat" description="PPR" evidence="4">
    <location>
        <begin position="898"/>
        <end position="932"/>
    </location>
</feature>
<keyword evidence="2" id="KW-0677">Repeat</keyword>
<feature type="repeat" description="PPR" evidence="4">
    <location>
        <begin position="340"/>
        <end position="374"/>
    </location>
</feature>
<dbReference type="NCBIfam" id="TIGR00756">
    <property type="entry name" value="PPR"/>
    <property type="match status" value="10"/>
</dbReference>
<protein>
    <recommendedName>
        <fullName evidence="6">CCHC-type domain-containing protein</fullName>
    </recommendedName>
</protein>
<feature type="domain" description="CCHC-type" evidence="6">
    <location>
        <begin position="1275"/>
        <end position="1288"/>
    </location>
</feature>
<feature type="repeat" description="PPR" evidence="4">
    <location>
        <begin position="828"/>
        <end position="862"/>
    </location>
</feature>
<keyword evidence="3" id="KW-0863">Zinc-finger</keyword>
<evidence type="ECO:0000313" key="8">
    <source>
        <dbReference type="Proteomes" id="UP000734854"/>
    </source>
</evidence>
<comment type="similarity">
    <text evidence="1">Belongs to the PPR family. P subfamily.</text>
</comment>
<feature type="repeat" description="PPR" evidence="4">
    <location>
        <begin position="444"/>
        <end position="478"/>
    </location>
</feature>
<dbReference type="InterPro" id="IPR054722">
    <property type="entry name" value="PolX-like_BBD"/>
</dbReference>
<feature type="repeat" description="PPR" evidence="4">
    <location>
        <begin position="757"/>
        <end position="793"/>
    </location>
</feature>
<feature type="region of interest" description="Disordered" evidence="5">
    <location>
        <begin position="28"/>
        <end position="54"/>
    </location>
</feature>
<dbReference type="Pfam" id="PF07727">
    <property type="entry name" value="RVT_2"/>
    <property type="match status" value="1"/>
</dbReference>
<feature type="repeat" description="PPR" evidence="4">
    <location>
        <begin position="687"/>
        <end position="721"/>
    </location>
</feature>
<evidence type="ECO:0000256" key="5">
    <source>
        <dbReference type="SAM" id="MobiDB-lite"/>
    </source>
</evidence>
<dbReference type="Proteomes" id="UP000734854">
    <property type="component" value="Unassembled WGS sequence"/>
</dbReference>
<dbReference type="Pfam" id="PF13041">
    <property type="entry name" value="PPR_2"/>
    <property type="match status" value="5"/>
</dbReference>
<name>A0A8J5KSK5_ZINOF</name>
<feature type="repeat" description="PPR" evidence="4">
    <location>
        <begin position="479"/>
        <end position="513"/>
    </location>
</feature>
<dbReference type="EMBL" id="JACMSC010000011">
    <property type="protein sequence ID" value="KAG6498668.1"/>
    <property type="molecule type" value="Genomic_DNA"/>
</dbReference>
<evidence type="ECO:0000256" key="1">
    <source>
        <dbReference type="ARBA" id="ARBA00007626"/>
    </source>
</evidence>
<dbReference type="InterPro" id="IPR002885">
    <property type="entry name" value="PPR_rpt"/>
</dbReference>
<dbReference type="PROSITE" id="PS50158">
    <property type="entry name" value="ZF_CCHC"/>
    <property type="match status" value="1"/>
</dbReference>
<dbReference type="PANTHER" id="PTHR47447">
    <property type="entry name" value="OS03G0856100 PROTEIN"/>
    <property type="match status" value="1"/>
</dbReference>
<dbReference type="GO" id="GO:0003676">
    <property type="term" value="F:nucleic acid binding"/>
    <property type="evidence" value="ECO:0007669"/>
    <property type="project" value="InterPro"/>
</dbReference>
<feature type="repeat" description="PPR" evidence="4">
    <location>
        <begin position="933"/>
        <end position="967"/>
    </location>
</feature>
<evidence type="ECO:0000256" key="4">
    <source>
        <dbReference type="PROSITE-ProRule" id="PRU00708"/>
    </source>
</evidence>
<dbReference type="Pfam" id="PF14223">
    <property type="entry name" value="Retrotran_gag_2"/>
    <property type="match status" value="1"/>
</dbReference>
<accession>A0A8J5KSK5</accession>
<dbReference type="InterPro" id="IPR013103">
    <property type="entry name" value="RVT_2"/>
</dbReference>
<dbReference type="SUPFAM" id="SSF57756">
    <property type="entry name" value="Retrovirus zinc finger-like domains"/>
    <property type="match status" value="1"/>
</dbReference>
<dbReference type="PROSITE" id="PS51375">
    <property type="entry name" value="PPR"/>
    <property type="match status" value="14"/>
</dbReference>
<dbReference type="PANTHER" id="PTHR47447:SF28">
    <property type="entry name" value="PENTACOTRIPEPTIDE-REPEAT REGION OF PRORP DOMAIN-CONTAINING PROTEIN"/>
    <property type="match status" value="1"/>
</dbReference>
<dbReference type="Pfam" id="PF12854">
    <property type="entry name" value="PPR_1"/>
    <property type="match status" value="1"/>
</dbReference>
<keyword evidence="8" id="KW-1185">Reference proteome</keyword>
<keyword evidence="3" id="KW-0862">Zinc</keyword>
<dbReference type="Pfam" id="PF01535">
    <property type="entry name" value="PPR"/>
    <property type="match status" value="4"/>
</dbReference>
<gene>
    <name evidence="7" type="ORF">ZIOFF_038390</name>
</gene>
<evidence type="ECO:0000256" key="2">
    <source>
        <dbReference type="ARBA" id="ARBA00022737"/>
    </source>
</evidence>
<feature type="repeat" description="PPR" evidence="4">
    <location>
        <begin position="270"/>
        <end position="304"/>
    </location>
</feature>